<evidence type="ECO:0000256" key="3">
    <source>
        <dbReference type="ARBA" id="ARBA00022801"/>
    </source>
</evidence>
<gene>
    <name evidence="9" type="ORF">Cop2CBH44_14910</name>
</gene>
<dbReference type="PROSITE" id="PS00137">
    <property type="entry name" value="SUBTILASE_HIS"/>
    <property type="match status" value="1"/>
</dbReference>
<feature type="active site" description="Charge relay system" evidence="5 6">
    <location>
        <position position="562"/>
    </location>
</feature>
<evidence type="ECO:0000256" key="4">
    <source>
        <dbReference type="ARBA" id="ARBA00022825"/>
    </source>
</evidence>
<dbReference type="EMBL" id="AP023322">
    <property type="protein sequence ID" value="BCI63138.1"/>
    <property type="molecule type" value="Genomic_DNA"/>
</dbReference>
<comment type="similarity">
    <text evidence="1 6">Belongs to the peptidase S8 family.</text>
</comment>
<feature type="domain" description="Peptidase S8/S53" evidence="8">
    <location>
        <begin position="471"/>
        <end position="602"/>
    </location>
</feature>
<feature type="domain" description="Peptidase S8/S53" evidence="8">
    <location>
        <begin position="144"/>
        <end position="321"/>
    </location>
</feature>
<dbReference type="KEGG" id="copr:Cop2CBH44_14910"/>
<evidence type="ECO:0000313" key="9">
    <source>
        <dbReference type="EMBL" id="BCI63138.1"/>
    </source>
</evidence>
<reference evidence="10" key="1">
    <citation type="submission" date="2020-07" db="EMBL/GenBank/DDBJ databases">
        <title>Complete genome sequencing of Coprobacter sp. strain 2CBH44.</title>
        <authorList>
            <person name="Sakamoto M."/>
            <person name="Murakami T."/>
            <person name="Mori H."/>
        </authorList>
    </citation>
    <scope>NUCLEOTIDE SEQUENCE [LARGE SCALE GENOMIC DNA]</scope>
    <source>
        <strain evidence="10">2CBH44</strain>
    </source>
</reference>
<dbReference type="AlphaFoldDB" id="A0A7G1HY40"/>
<dbReference type="PROSITE" id="PS00138">
    <property type="entry name" value="SUBTILASE_SER"/>
    <property type="match status" value="1"/>
</dbReference>
<evidence type="ECO:0000256" key="1">
    <source>
        <dbReference type="ARBA" id="ARBA00011073"/>
    </source>
</evidence>
<organism evidence="9 10">
    <name type="scientific">Coprobacter secundus subsp. similis</name>
    <dbReference type="NCBI Taxonomy" id="2751153"/>
    <lineage>
        <taxon>Bacteria</taxon>
        <taxon>Pseudomonadati</taxon>
        <taxon>Bacteroidota</taxon>
        <taxon>Bacteroidia</taxon>
        <taxon>Bacteroidales</taxon>
        <taxon>Barnesiellaceae</taxon>
        <taxon>Coprobacter</taxon>
    </lineage>
</organism>
<dbReference type="Gene3D" id="3.40.50.200">
    <property type="entry name" value="Peptidase S8/S53 domain"/>
    <property type="match status" value="2"/>
</dbReference>
<dbReference type="Pfam" id="PF00082">
    <property type="entry name" value="Peptidase_S8"/>
    <property type="match status" value="2"/>
</dbReference>
<dbReference type="PROSITE" id="PS51892">
    <property type="entry name" value="SUBTILASE"/>
    <property type="match status" value="1"/>
</dbReference>
<feature type="active site" description="Charge relay system" evidence="5 6">
    <location>
        <position position="153"/>
    </location>
</feature>
<evidence type="ECO:0000256" key="5">
    <source>
        <dbReference type="PIRSR" id="PIRSR615500-1"/>
    </source>
</evidence>
<evidence type="ECO:0000259" key="8">
    <source>
        <dbReference type="Pfam" id="PF00082"/>
    </source>
</evidence>
<keyword evidence="2 6" id="KW-0645">Protease</keyword>
<feature type="active site" description="Charge relay system" evidence="5 6">
    <location>
        <position position="214"/>
    </location>
</feature>
<keyword evidence="10" id="KW-1185">Reference proteome</keyword>
<dbReference type="InterPro" id="IPR015500">
    <property type="entry name" value="Peptidase_S8_subtilisin-rel"/>
</dbReference>
<sequence>MKKITILFLLLCITAVSFSQQSKMSPYTRHFINQKKQTSQSTSIQKRFMIREVEKIEYINSYIYLKKDTDPSTLQEYNVKINSQLDSLITVQIPVNKIEDIAALDIVKYIQIGTPIYKRMDIARDETFVTQTQNGTNLNMPYLGKNVVVGIIDNGFEYGHINFYNADKTELRVKRVWNQNTSNGSTPSNFSYGTEYTTTQEILNAQYDYMTETHGTHVTGIAAGADKSQNFQGIAGEADIVLVSVGNEDVDLSNAIKYIYEYAESVNKPCVINMSLGTHIGPHDGTSTFDQFCDGMQGNGRLMVGSAGNEGDRPLHLSKSFSSSDSQIISAFYFSDPAETGEKSYILPCDIWGEVGKNYQVEIFTYNKSNKQMNKSKKFNANISNGFGERIALSGVKNGYANIYTGIDHNNNKPNIYLEVSVDNLSGYYVGIIISATEGTVHAWTHDYYGEFSDRGISEWYAGDTNCTVGEIGGTGKRIISVGAYNNQAYGQIGSIADFSSHGPTADGRIKPDISAPGAFIISSYSSANGVINDSYYGDMLTNNPTIYNGKKYYYGYMAGTSMSSPFITGVLATWLQANPQLNPENVRNILKTTARKDNYTGDISENGNNIWGFGKIDAWNGIKKCIELAAHTEEISATTPDIILYPMGNGMYNLLFGKDDRQVLLSIYHINGKQVYHTSFSNISAGQSENISLKNAPQGIYVIRIDGKNIHKSIKVIQ</sequence>
<keyword evidence="4 6" id="KW-0720">Serine protease</keyword>
<dbReference type="GO" id="GO:0004252">
    <property type="term" value="F:serine-type endopeptidase activity"/>
    <property type="evidence" value="ECO:0007669"/>
    <property type="project" value="UniProtKB-UniRule"/>
</dbReference>
<dbReference type="PANTHER" id="PTHR43806">
    <property type="entry name" value="PEPTIDASE S8"/>
    <property type="match status" value="1"/>
</dbReference>
<dbReference type="InterPro" id="IPR022398">
    <property type="entry name" value="Peptidase_S8_His-AS"/>
</dbReference>
<dbReference type="InterPro" id="IPR000209">
    <property type="entry name" value="Peptidase_S8/S53_dom"/>
</dbReference>
<keyword evidence="3 6" id="KW-0378">Hydrolase</keyword>
<keyword evidence="7" id="KW-0732">Signal</keyword>
<dbReference type="RefSeq" id="WP_200755821.1">
    <property type="nucleotide sequence ID" value="NZ_AP023322.1"/>
</dbReference>
<feature type="signal peptide" evidence="7">
    <location>
        <begin position="1"/>
        <end position="19"/>
    </location>
</feature>
<dbReference type="InterPro" id="IPR050131">
    <property type="entry name" value="Peptidase_S8_subtilisin-like"/>
</dbReference>
<dbReference type="GO" id="GO:0006508">
    <property type="term" value="P:proteolysis"/>
    <property type="evidence" value="ECO:0007669"/>
    <property type="project" value="UniProtKB-KW"/>
</dbReference>
<evidence type="ECO:0000256" key="2">
    <source>
        <dbReference type="ARBA" id="ARBA00022670"/>
    </source>
</evidence>
<protein>
    <recommendedName>
        <fullName evidence="8">Peptidase S8/S53 domain-containing protein</fullName>
    </recommendedName>
</protein>
<name>A0A7G1HY40_9BACT</name>
<dbReference type="PRINTS" id="PR00723">
    <property type="entry name" value="SUBTILISIN"/>
</dbReference>
<dbReference type="InterPro" id="IPR023828">
    <property type="entry name" value="Peptidase_S8_Ser-AS"/>
</dbReference>
<dbReference type="PANTHER" id="PTHR43806:SF11">
    <property type="entry name" value="CEREVISIN-RELATED"/>
    <property type="match status" value="1"/>
</dbReference>
<evidence type="ECO:0000313" key="10">
    <source>
        <dbReference type="Proteomes" id="UP000594042"/>
    </source>
</evidence>
<evidence type="ECO:0000256" key="7">
    <source>
        <dbReference type="SAM" id="SignalP"/>
    </source>
</evidence>
<dbReference type="Proteomes" id="UP000594042">
    <property type="component" value="Chromosome"/>
</dbReference>
<dbReference type="InterPro" id="IPR026444">
    <property type="entry name" value="Secre_tail"/>
</dbReference>
<dbReference type="NCBIfam" id="TIGR04183">
    <property type="entry name" value="Por_Secre_tail"/>
    <property type="match status" value="1"/>
</dbReference>
<proteinExistence type="inferred from homology"/>
<accession>A0A7G1HY40</accession>
<evidence type="ECO:0000256" key="6">
    <source>
        <dbReference type="PROSITE-ProRule" id="PRU01240"/>
    </source>
</evidence>
<dbReference type="InterPro" id="IPR036852">
    <property type="entry name" value="Peptidase_S8/S53_dom_sf"/>
</dbReference>
<dbReference type="SUPFAM" id="SSF52743">
    <property type="entry name" value="Subtilisin-like"/>
    <property type="match status" value="1"/>
</dbReference>
<feature type="chain" id="PRO_5028992308" description="Peptidase S8/S53 domain-containing protein" evidence="7">
    <location>
        <begin position="20"/>
        <end position="719"/>
    </location>
</feature>